<accession>A0A974PD90</accession>
<dbReference type="Proteomes" id="UP000595841">
    <property type="component" value="Chromosome"/>
</dbReference>
<dbReference type="AlphaFoldDB" id="A0A974PD90"/>
<dbReference type="EMBL" id="CP068595">
    <property type="protein sequence ID" value="QQZ61263.1"/>
    <property type="molecule type" value="Genomic_DNA"/>
</dbReference>
<name>A0A974PD90_9BACL</name>
<feature type="transmembrane region" description="Helical" evidence="1">
    <location>
        <begin position="81"/>
        <end position="101"/>
    </location>
</feature>
<evidence type="ECO:0000256" key="1">
    <source>
        <dbReference type="SAM" id="Phobius"/>
    </source>
</evidence>
<keyword evidence="1" id="KW-0472">Membrane</keyword>
<protein>
    <submittedName>
        <fullName evidence="2">Uncharacterized protein</fullName>
    </submittedName>
</protein>
<sequence>MTFMLLLASIGLTVGCMLILQFTPYTLAQELSELLSHLSIRNQSLTKRIRAVQHPKKLKGWQATVHEAHAILEQTGHSQRFGLLITGSLSLAIIGAMLAILMNNLWLLPVMAGGFALLPFGVSCSALPSTRSGLVVN</sequence>
<keyword evidence="1" id="KW-0812">Transmembrane</keyword>
<keyword evidence="3" id="KW-1185">Reference proteome</keyword>
<dbReference type="RefSeq" id="WP_202676906.1">
    <property type="nucleotide sequence ID" value="NZ_CP068595.1"/>
</dbReference>
<evidence type="ECO:0000313" key="3">
    <source>
        <dbReference type="Proteomes" id="UP000595841"/>
    </source>
</evidence>
<keyword evidence="1" id="KW-1133">Transmembrane helix</keyword>
<reference evidence="2 3" key="1">
    <citation type="submission" date="2021-01" db="EMBL/GenBank/DDBJ databases">
        <title>Whole genome sequence of Paenibacillus sonchi LMG 24727 for comparative genomics.</title>
        <authorList>
            <person name="Lee G."/>
            <person name="Kim M.-J."/>
            <person name="Lim K."/>
            <person name="Shin J.-H."/>
        </authorList>
    </citation>
    <scope>NUCLEOTIDE SEQUENCE [LARGE SCALE GENOMIC DNA]</scope>
    <source>
        <strain evidence="2 3">LMG 24727</strain>
    </source>
</reference>
<evidence type="ECO:0000313" key="2">
    <source>
        <dbReference type="EMBL" id="QQZ61263.1"/>
    </source>
</evidence>
<gene>
    <name evidence="2" type="ORF">JI735_00090</name>
</gene>
<organism evidence="2 3">
    <name type="scientific">Paenibacillus sonchi</name>
    <dbReference type="NCBI Taxonomy" id="373687"/>
    <lineage>
        <taxon>Bacteria</taxon>
        <taxon>Bacillati</taxon>
        <taxon>Bacillota</taxon>
        <taxon>Bacilli</taxon>
        <taxon>Bacillales</taxon>
        <taxon>Paenibacillaceae</taxon>
        <taxon>Paenibacillus</taxon>
        <taxon>Paenibacillus sonchi group</taxon>
    </lineage>
</organism>
<dbReference type="KEGG" id="pson:JI735_00090"/>
<feature type="transmembrane region" description="Helical" evidence="1">
    <location>
        <begin position="106"/>
        <end position="128"/>
    </location>
</feature>
<proteinExistence type="predicted"/>